<feature type="compositionally biased region" description="Polar residues" evidence="2">
    <location>
        <begin position="330"/>
        <end position="339"/>
    </location>
</feature>
<proteinExistence type="predicted"/>
<feature type="compositionally biased region" description="Basic and acidic residues" evidence="2">
    <location>
        <begin position="259"/>
        <end position="273"/>
    </location>
</feature>
<evidence type="ECO:0000256" key="2">
    <source>
        <dbReference type="SAM" id="MobiDB-lite"/>
    </source>
</evidence>
<dbReference type="InterPro" id="IPR000504">
    <property type="entry name" value="RRM_dom"/>
</dbReference>
<dbReference type="PANTHER" id="PTHR15225:SF8">
    <property type="entry name" value="RNA-BINDING PROTEIN 43"/>
    <property type="match status" value="1"/>
</dbReference>
<feature type="region of interest" description="Disordered" evidence="2">
    <location>
        <begin position="302"/>
        <end position="357"/>
    </location>
</feature>
<dbReference type="Gene3D" id="3.30.70.330">
    <property type="match status" value="1"/>
</dbReference>
<reference evidence="4 5" key="1">
    <citation type="journal article" date="2024" name="Genome Biol. Evol.">
        <title>Chromosome-level genome assembly of the viviparous eelpout Zoarces viviparus.</title>
        <authorList>
            <person name="Fuhrmann N."/>
            <person name="Brasseur M.V."/>
            <person name="Bakowski C.E."/>
            <person name="Podsiadlowski L."/>
            <person name="Prost S."/>
            <person name="Krehenwinkel H."/>
            <person name="Mayer C."/>
        </authorList>
    </citation>
    <scope>NUCLEOTIDE SEQUENCE [LARGE SCALE GENOMIC DNA]</scope>
    <source>
        <strain evidence="4">NO-MEL_2022_Ind0_liver</strain>
    </source>
</reference>
<dbReference type="InterPro" id="IPR012677">
    <property type="entry name" value="Nucleotide-bd_a/b_plait_sf"/>
</dbReference>
<evidence type="ECO:0000256" key="1">
    <source>
        <dbReference type="PROSITE-ProRule" id="PRU00176"/>
    </source>
</evidence>
<gene>
    <name evidence="4" type="ORF">VZT92_017914</name>
</gene>
<evidence type="ECO:0000313" key="4">
    <source>
        <dbReference type="EMBL" id="KAK9524047.1"/>
    </source>
</evidence>
<organism evidence="4 5">
    <name type="scientific">Zoarces viviparus</name>
    <name type="common">Viviparous eelpout</name>
    <name type="synonym">Blennius viviparus</name>
    <dbReference type="NCBI Taxonomy" id="48416"/>
    <lineage>
        <taxon>Eukaryota</taxon>
        <taxon>Metazoa</taxon>
        <taxon>Chordata</taxon>
        <taxon>Craniata</taxon>
        <taxon>Vertebrata</taxon>
        <taxon>Euteleostomi</taxon>
        <taxon>Actinopterygii</taxon>
        <taxon>Neopterygii</taxon>
        <taxon>Teleostei</taxon>
        <taxon>Neoteleostei</taxon>
        <taxon>Acanthomorphata</taxon>
        <taxon>Eupercaria</taxon>
        <taxon>Perciformes</taxon>
        <taxon>Cottioidei</taxon>
        <taxon>Zoarcales</taxon>
        <taxon>Zoarcidae</taxon>
        <taxon>Zoarcinae</taxon>
        <taxon>Zoarces</taxon>
    </lineage>
</organism>
<dbReference type="SUPFAM" id="SSF54928">
    <property type="entry name" value="RNA-binding domain, RBD"/>
    <property type="match status" value="1"/>
</dbReference>
<dbReference type="InterPro" id="IPR035979">
    <property type="entry name" value="RBD_domain_sf"/>
</dbReference>
<dbReference type="PROSITE" id="PS50102">
    <property type="entry name" value="RRM"/>
    <property type="match status" value="1"/>
</dbReference>
<feature type="compositionally biased region" description="Polar residues" evidence="2">
    <location>
        <begin position="230"/>
        <end position="240"/>
    </location>
</feature>
<dbReference type="Proteomes" id="UP001488805">
    <property type="component" value="Unassembled WGS sequence"/>
</dbReference>
<accession>A0AAW1EPG7</accession>
<dbReference type="PANTHER" id="PTHR15225">
    <property type="entry name" value="INTERFERON-INDUCED PROTEIN 35/NMI N-MYC/STAT INTERACTING PROTEIN"/>
    <property type="match status" value="1"/>
</dbReference>
<evidence type="ECO:0000259" key="3">
    <source>
        <dbReference type="PROSITE" id="PS50102"/>
    </source>
</evidence>
<sequence length="524" mass="58241">METDRREGSSRTVVVSGVPDPLPVSRMVDKLTIHFLSRRRSRGGDVEVVTYPTNMDGVAFVTFDKAEDAERVVRKKRQLMKDEEFPDDYLLTVFPFTRDMFLYVHSATVDLSVFGRDPSTLIQSLRSAHRSLHFRPSPQQTKATVEGPFSAVQGLRQDLILRAGQLKCVKVSARAAAVKPRESPLNPRVMAHREVVGSVSCGGSEAKPGLGGSSRGLSTQATGEAAEVQSPPSNGKTRTASPRRKVSPESLAAAGSFCETHEEEPRDRSRREMPAEYRTELLNAGLTSSLSGLHLHRAEEISATPPAADGSSEKRTGPDRMSAPEIRGENPTSSFSSRTDYLKDPDQSSSALTAKILRTKDASTSSKSLAEDAEEPPAEGDACVWVDSYICRYIEKFDKQEFDRCLRGLDVRVVRESADLTRISWTETGSRTWQASEDLNSLVQHWLLMLRVHRIDLDEQLERQKLIQICDDANALYRNVLYLLEDSCVKVIGTSVSGARFCRCVEERVALLKDPLRMERMGHE</sequence>
<dbReference type="EMBL" id="JBCEZU010000156">
    <property type="protein sequence ID" value="KAK9524047.1"/>
    <property type="molecule type" value="Genomic_DNA"/>
</dbReference>
<keyword evidence="1" id="KW-0694">RNA-binding</keyword>
<keyword evidence="5" id="KW-1185">Reference proteome</keyword>
<feature type="region of interest" description="Disordered" evidence="2">
    <location>
        <begin position="199"/>
        <end position="273"/>
    </location>
</feature>
<protein>
    <recommendedName>
        <fullName evidence="3">RRM domain-containing protein</fullName>
    </recommendedName>
</protein>
<dbReference type="InterPro" id="IPR057051">
    <property type="entry name" value="PARP14_RPM_1"/>
</dbReference>
<name>A0AAW1EPG7_ZOAVI</name>
<dbReference type="Pfam" id="PF23222">
    <property type="entry name" value="RRM_PARP14_1"/>
    <property type="match status" value="1"/>
</dbReference>
<evidence type="ECO:0000313" key="5">
    <source>
        <dbReference type="Proteomes" id="UP001488805"/>
    </source>
</evidence>
<dbReference type="AlphaFoldDB" id="A0AAW1EPG7"/>
<comment type="caution">
    <text evidence="4">The sequence shown here is derived from an EMBL/GenBank/DDBJ whole genome shotgun (WGS) entry which is preliminary data.</text>
</comment>
<feature type="domain" description="RRM" evidence="3">
    <location>
        <begin position="11"/>
        <end position="93"/>
    </location>
</feature>
<dbReference type="GO" id="GO:0003723">
    <property type="term" value="F:RNA binding"/>
    <property type="evidence" value="ECO:0007669"/>
    <property type="project" value="UniProtKB-UniRule"/>
</dbReference>